<feature type="transmembrane region" description="Helical" evidence="1">
    <location>
        <begin position="20"/>
        <end position="42"/>
    </location>
</feature>
<keyword evidence="1" id="KW-0472">Membrane</keyword>
<sequence length="54" mass="6234">MQVASSHNITLENGVSESSQYPLTIIKTLFYGFLLYALFLYLRNKFKKKGTDDE</sequence>
<gene>
    <name evidence="2" type="ORF">MNB_SM-4-1493</name>
</gene>
<evidence type="ECO:0000256" key="1">
    <source>
        <dbReference type="SAM" id="Phobius"/>
    </source>
</evidence>
<protein>
    <submittedName>
        <fullName evidence="2">Uncharacterized protein</fullName>
    </submittedName>
</protein>
<proteinExistence type="predicted"/>
<dbReference type="AlphaFoldDB" id="A0A1W1BP76"/>
<organism evidence="2">
    <name type="scientific">hydrothermal vent metagenome</name>
    <dbReference type="NCBI Taxonomy" id="652676"/>
    <lineage>
        <taxon>unclassified sequences</taxon>
        <taxon>metagenomes</taxon>
        <taxon>ecological metagenomes</taxon>
    </lineage>
</organism>
<dbReference type="EMBL" id="FPHF01000029">
    <property type="protein sequence ID" value="SFV55272.1"/>
    <property type="molecule type" value="Genomic_DNA"/>
</dbReference>
<keyword evidence="1" id="KW-0812">Transmembrane</keyword>
<keyword evidence="1" id="KW-1133">Transmembrane helix</keyword>
<reference evidence="2" key="1">
    <citation type="submission" date="2016-10" db="EMBL/GenBank/DDBJ databases">
        <authorList>
            <person name="de Groot N.N."/>
        </authorList>
    </citation>
    <scope>NUCLEOTIDE SEQUENCE</scope>
</reference>
<accession>A0A1W1BP76</accession>
<evidence type="ECO:0000313" key="2">
    <source>
        <dbReference type="EMBL" id="SFV55272.1"/>
    </source>
</evidence>
<name>A0A1W1BP76_9ZZZZ</name>